<proteinExistence type="predicted"/>
<name>A0A1A9I2K6_9BACT</name>
<feature type="transmembrane region" description="Helical" evidence="1">
    <location>
        <begin position="39"/>
        <end position="59"/>
    </location>
</feature>
<evidence type="ECO:0000313" key="2">
    <source>
        <dbReference type="EMBL" id="ANH81763.1"/>
    </source>
</evidence>
<feature type="transmembrane region" description="Helical" evidence="1">
    <location>
        <begin position="65"/>
        <end position="84"/>
    </location>
</feature>
<reference evidence="2 3" key="1">
    <citation type="submission" date="2016-05" db="EMBL/GenBank/DDBJ databases">
        <title>Niabella ginsenosidivorans BS26 whole genome sequencing.</title>
        <authorList>
            <person name="Im W.T."/>
            <person name="Siddiqi M.Z."/>
        </authorList>
    </citation>
    <scope>NUCLEOTIDE SEQUENCE [LARGE SCALE GENOMIC DNA]</scope>
    <source>
        <strain evidence="2 3">BS26</strain>
    </source>
</reference>
<evidence type="ECO:0000256" key="1">
    <source>
        <dbReference type="SAM" id="Phobius"/>
    </source>
</evidence>
<keyword evidence="1" id="KW-0472">Membrane</keyword>
<dbReference type="OrthoDB" id="795301at2"/>
<keyword evidence="1" id="KW-1133">Transmembrane helix</keyword>
<organism evidence="2 3">
    <name type="scientific">Niabella ginsenosidivorans</name>
    <dbReference type="NCBI Taxonomy" id="1176587"/>
    <lineage>
        <taxon>Bacteria</taxon>
        <taxon>Pseudomonadati</taxon>
        <taxon>Bacteroidota</taxon>
        <taxon>Chitinophagia</taxon>
        <taxon>Chitinophagales</taxon>
        <taxon>Chitinophagaceae</taxon>
        <taxon>Niabella</taxon>
    </lineage>
</organism>
<dbReference type="Proteomes" id="UP000077667">
    <property type="component" value="Chromosome"/>
</dbReference>
<dbReference type="AlphaFoldDB" id="A0A1A9I2K6"/>
<dbReference type="EMBL" id="CP015772">
    <property type="protein sequence ID" value="ANH81763.1"/>
    <property type="molecule type" value="Genomic_DNA"/>
</dbReference>
<feature type="transmembrane region" description="Helical" evidence="1">
    <location>
        <begin position="151"/>
        <end position="168"/>
    </location>
</feature>
<protein>
    <submittedName>
        <fullName evidence="2">Uncharacterized protein</fullName>
    </submittedName>
</protein>
<gene>
    <name evidence="2" type="ORF">A8C56_12915</name>
</gene>
<keyword evidence="3" id="KW-1185">Reference proteome</keyword>
<dbReference type="KEGG" id="nia:A8C56_12915"/>
<sequence length="196" mass="22852">MSTEFDLKKIWDSQNVPMPDVKTFYKAAGMYRKKEIRKLMAANLILTATIVFILWVALHSRPVKATTSIGISIIIITIAGYLIFNNQLYPSFKKLSLLQNNKEFLDQLLVIKKRQHLIQTTAIHLYMLFLLAGLALFLYEPASYMTVPWRIITYGCTIGWFLFAWLILRPRTVRKQNARIDPLIRQCEKLSRQLDE</sequence>
<accession>A0A1A9I2K6</accession>
<keyword evidence="1" id="KW-0812">Transmembrane</keyword>
<feature type="transmembrane region" description="Helical" evidence="1">
    <location>
        <begin position="117"/>
        <end position="139"/>
    </location>
</feature>
<dbReference type="STRING" id="1176587.A8C56_12915"/>
<dbReference type="RefSeq" id="WP_067756692.1">
    <property type="nucleotide sequence ID" value="NZ_CP015772.1"/>
</dbReference>
<evidence type="ECO:0000313" key="3">
    <source>
        <dbReference type="Proteomes" id="UP000077667"/>
    </source>
</evidence>